<reference evidence="2 3" key="1">
    <citation type="submission" date="2016-10" db="EMBL/GenBank/DDBJ databases">
        <title>Genome sequence of a sulfur-reducing bacterium Desulfurobacterium indicum K6013.</title>
        <authorList>
            <person name="Cao J."/>
            <person name="Shao Z."/>
            <person name="Alain K."/>
            <person name="Jebbar M."/>
        </authorList>
    </citation>
    <scope>NUCLEOTIDE SEQUENCE [LARGE SCALE GENOMIC DNA]</scope>
    <source>
        <strain evidence="2 3">K6013</strain>
    </source>
</reference>
<dbReference type="RefSeq" id="WP_076712226.1">
    <property type="nucleotide sequence ID" value="NZ_MOEN01000002.1"/>
</dbReference>
<dbReference type="Proteomes" id="UP000187408">
    <property type="component" value="Unassembled WGS sequence"/>
</dbReference>
<evidence type="ECO:0000313" key="3">
    <source>
        <dbReference type="Proteomes" id="UP000187408"/>
    </source>
</evidence>
<dbReference type="OrthoDB" id="14491at2"/>
<accession>A0A1R1MNJ2</accession>
<dbReference type="STRING" id="1914305.BLW93_00875"/>
<sequence>MKKALITGAITLIAMSALYTTCYAAENETQTTINLPGNQWRVGLDTIFAGRLERDGNGAPKYLYGVTAGLGFGFRYYFTVNDELQAVHPYLEGGTATIIYPYFGGGIEYDLPNGDDPTGENGAFSIGGGVYFFSKFFGADFIPFPVITVSYSFK</sequence>
<gene>
    <name evidence="2" type="ORF">BLW93_00875</name>
</gene>
<comment type="caution">
    <text evidence="2">The sequence shown here is derived from an EMBL/GenBank/DDBJ whole genome shotgun (WGS) entry which is preliminary data.</text>
</comment>
<dbReference type="EMBL" id="MOEN01000002">
    <property type="protein sequence ID" value="OMH41254.1"/>
    <property type="molecule type" value="Genomic_DNA"/>
</dbReference>
<evidence type="ECO:0000313" key="2">
    <source>
        <dbReference type="EMBL" id="OMH41254.1"/>
    </source>
</evidence>
<evidence type="ECO:0000256" key="1">
    <source>
        <dbReference type="SAM" id="SignalP"/>
    </source>
</evidence>
<proteinExistence type="predicted"/>
<name>A0A1R1MNJ2_9BACT</name>
<dbReference type="AlphaFoldDB" id="A0A1R1MNJ2"/>
<organism evidence="2 3">
    <name type="scientific">Desulfurobacterium indicum</name>
    <dbReference type="NCBI Taxonomy" id="1914305"/>
    <lineage>
        <taxon>Bacteria</taxon>
        <taxon>Pseudomonadati</taxon>
        <taxon>Aquificota</taxon>
        <taxon>Aquificia</taxon>
        <taxon>Desulfurobacteriales</taxon>
        <taxon>Desulfurobacteriaceae</taxon>
        <taxon>Desulfurobacterium</taxon>
    </lineage>
</organism>
<protein>
    <recommendedName>
        <fullName evidence="4">Outer membrane protein beta-barrel domain-containing protein</fullName>
    </recommendedName>
</protein>
<feature type="chain" id="PRO_5010316310" description="Outer membrane protein beta-barrel domain-containing protein" evidence="1">
    <location>
        <begin position="25"/>
        <end position="154"/>
    </location>
</feature>
<keyword evidence="1" id="KW-0732">Signal</keyword>
<keyword evidence="3" id="KW-1185">Reference proteome</keyword>
<evidence type="ECO:0008006" key="4">
    <source>
        <dbReference type="Google" id="ProtNLM"/>
    </source>
</evidence>
<feature type="signal peptide" evidence="1">
    <location>
        <begin position="1"/>
        <end position="24"/>
    </location>
</feature>